<sequence>MQMIAKKRFGRLFLPLKSNQPTERPCTRMIFKQAKSGSSILGEMFPHEMLLSYAARSDTVPLQSAWRGGDEVFLEERGESAFIFL</sequence>
<name>A0AAV4WGV9_CAEEX</name>
<organism evidence="1 2">
    <name type="scientific">Caerostris extrusa</name>
    <name type="common">Bark spider</name>
    <name type="synonym">Caerostris bankana</name>
    <dbReference type="NCBI Taxonomy" id="172846"/>
    <lineage>
        <taxon>Eukaryota</taxon>
        <taxon>Metazoa</taxon>
        <taxon>Ecdysozoa</taxon>
        <taxon>Arthropoda</taxon>
        <taxon>Chelicerata</taxon>
        <taxon>Arachnida</taxon>
        <taxon>Araneae</taxon>
        <taxon>Araneomorphae</taxon>
        <taxon>Entelegynae</taxon>
        <taxon>Araneoidea</taxon>
        <taxon>Araneidae</taxon>
        <taxon>Caerostris</taxon>
    </lineage>
</organism>
<reference evidence="1 2" key="1">
    <citation type="submission" date="2021-06" db="EMBL/GenBank/DDBJ databases">
        <title>Caerostris extrusa draft genome.</title>
        <authorList>
            <person name="Kono N."/>
            <person name="Arakawa K."/>
        </authorList>
    </citation>
    <scope>NUCLEOTIDE SEQUENCE [LARGE SCALE GENOMIC DNA]</scope>
</reference>
<dbReference type="EMBL" id="BPLR01016209">
    <property type="protein sequence ID" value="GIY82101.1"/>
    <property type="molecule type" value="Genomic_DNA"/>
</dbReference>
<dbReference type="Proteomes" id="UP001054945">
    <property type="component" value="Unassembled WGS sequence"/>
</dbReference>
<accession>A0AAV4WGV9</accession>
<comment type="caution">
    <text evidence="1">The sequence shown here is derived from an EMBL/GenBank/DDBJ whole genome shotgun (WGS) entry which is preliminary data.</text>
</comment>
<evidence type="ECO:0000313" key="2">
    <source>
        <dbReference type="Proteomes" id="UP001054945"/>
    </source>
</evidence>
<evidence type="ECO:0000313" key="1">
    <source>
        <dbReference type="EMBL" id="GIY82101.1"/>
    </source>
</evidence>
<proteinExistence type="predicted"/>
<gene>
    <name evidence="1" type="ORF">CEXT_320551</name>
</gene>
<protein>
    <submittedName>
        <fullName evidence="1">Uncharacterized protein</fullName>
    </submittedName>
</protein>
<keyword evidence="2" id="KW-1185">Reference proteome</keyword>
<dbReference type="AlphaFoldDB" id="A0AAV4WGV9"/>